<accession>A0A240BWR4</accession>
<dbReference type="EMBL" id="LT906464">
    <property type="protein sequence ID" value="SNW00281.1"/>
    <property type="molecule type" value="Genomic_DNA"/>
</dbReference>
<dbReference type="RefSeq" id="WP_095115596.1">
    <property type="nucleotide sequence ID" value="NZ_BMCB01000003.1"/>
</dbReference>
<organism evidence="3 4">
    <name type="scientific">Staphylococcus muscae</name>
    <dbReference type="NCBI Taxonomy" id="1294"/>
    <lineage>
        <taxon>Bacteria</taxon>
        <taxon>Bacillati</taxon>
        <taxon>Bacillota</taxon>
        <taxon>Bacilli</taxon>
        <taxon>Bacillales</taxon>
        <taxon>Staphylococcaceae</taxon>
        <taxon>Staphylococcus</taxon>
    </lineage>
</organism>
<evidence type="ECO:0000313" key="3">
    <source>
        <dbReference type="EMBL" id="SNW00281.1"/>
    </source>
</evidence>
<dbReference type="CDD" id="cd06223">
    <property type="entry name" value="PRTases_typeI"/>
    <property type="match status" value="1"/>
</dbReference>
<evidence type="ECO:0000313" key="4">
    <source>
        <dbReference type="Proteomes" id="UP000243706"/>
    </source>
</evidence>
<reference evidence="5" key="3">
    <citation type="journal article" date="2019" name="Int. J. Syst. Evol. Microbiol.">
        <title>The Global Catalogue of Microorganisms (GCM) 10K type strain sequencing project: providing services to taxonomists for standard genome sequencing and annotation.</title>
        <authorList>
            <consortium name="The Broad Institute Genomics Platform"/>
            <consortium name="The Broad Institute Genome Sequencing Center for Infectious Disease"/>
            <person name="Wu L."/>
            <person name="Ma J."/>
        </authorList>
    </citation>
    <scope>NUCLEOTIDE SEQUENCE [LARGE SCALE GENOMIC DNA]</scope>
    <source>
        <strain evidence="5">CCM 4175</strain>
    </source>
</reference>
<reference evidence="2" key="1">
    <citation type="journal article" date="2014" name="Int. J. Syst. Evol. Microbiol.">
        <title>Complete genome of a new Firmicutes species belonging to the dominant human colonic microbiota ('Ruminococcus bicirculans') reveals two chromosomes and a selective capacity to utilize plant glucans.</title>
        <authorList>
            <consortium name="NISC Comparative Sequencing Program"/>
            <person name="Wegmann U."/>
            <person name="Louis P."/>
            <person name="Goesmann A."/>
            <person name="Henrissat B."/>
            <person name="Duncan S.H."/>
            <person name="Flint H.J."/>
        </authorList>
    </citation>
    <scope>NUCLEOTIDE SEQUENCE</scope>
    <source>
        <strain evidence="2">CCM 4175</strain>
    </source>
</reference>
<evidence type="ECO:0000313" key="2">
    <source>
        <dbReference type="EMBL" id="GGA84156.1"/>
    </source>
</evidence>
<evidence type="ECO:0000256" key="1">
    <source>
        <dbReference type="ARBA" id="ARBA00008007"/>
    </source>
</evidence>
<dbReference type="InterPro" id="IPR051910">
    <property type="entry name" value="ComF/GntX_DNA_util-trans"/>
</dbReference>
<reference evidence="2" key="4">
    <citation type="submission" date="2024-05" db="EMBL/GenBank/DDBJ databases">
        <authorList>
            <person name="Sun Q."/>
            <person name="Sedlacek I."/>
        </authorList>
    </citation>
    <scope>NUCLEOTIDE SEQUENCE</scope>
    <source>
        <strain evidence="2">CCM 4175</strain>
    </source>
</reference>
<dbReference type="Proteomes" id="UP000243706">
    <property type="component" value="Chromosome 1"/>
</dbReference>
<reference evidence="3 4" key="2">
    <citation type="submission" date="2017-06" db="EMBL/GenBank/DDBJ databases">
        <authorList>
            <consortium name="Pathogen Informatics"/>
        </authorList>
    </citation>
    <scope>NUCLEOTIDE SEQUENCE [LARGE SCALE GENOMIC DNA]</scope>
    <source>
        <strain evidence="3 4">NCTC13833</strain>
    </source>
</reference>
<dbReference type="KEGG" id="smus:C7J88_09195"/>
<proteinExistence type="inferred from homology"/>
<dbReference type="PANTHER" id="PTHR47505">
    <property type="entry name" value="DNA UTILIZATION PROTEIN YHGH"/>
    <property type="match status" value="1"/>
</dbReference>
<keyword evidence="5" id="KW-1185">Reference proteome</keyword>
<sequence>MTCEHLSDSVVRFDYIYAPYCYDGLLKEIIQRYKFMRDVGLAEVLARYMIWPKARYDIVIPMPSSPQNDALRTFNPVKYVLQSKGMQFHELLVMDNRHKQFDLSKKERFRIENPIKTTDEKKLENKRILLVDDIYTTGKTAHNAAIKLFSSKVRKLDMLTFAR</sequence>
<dbReference type="OrthoDB" id="9779910at2"/>
<dbReference type="Gene3D" id="3.40.50.2020">
    <property type="match status" value="1"/>
</dbReference>
<protein>
    <submittedName>
        <fullName evidence="3">ComF operon protein C</fullName>
    </submittedName>
</protein>
<name>A0A240BWR4_9STAP</name>
<dbReference type="SUPFAM" id="SSF53271">
    <property type="entry name" value="PRTase-like"/>
    <property type="match status" value="1"/>
</dbReference>
<dbReference type="EMBL" id="BMCB01000003">
    <property type="protein sequence ID" value="GGA84156.1"/>
    <property type="molecule type" value="Genomic_DNA"/>
</dbReference>
<dbReference type="Proteomes" id="UP000652995">
    <property type="component" value="Unassembled WGS sequence"/>
</dbReference>
<dbReference type="PANTHER" id="PTHR47505:SF1">
    <property type="entry name" value="DNA UTILIZATION PROTEIN YHGH"/>
    <property type="match status" value="1"/>
</dbReference>
<dbReference type="InterPro" id="IPR000836">
    <property type="entry name" value="PRTase_dom"/>
</dbReference>
<evidence type="ECO:0000313" key="5">
    <source>
        <dbReference type="Proteomes" id="UP000652995"/>
    </source>
</evidence>
<dbReference type="AlphaFoldDB" id="A0A240BWR4"/>
<comment type="similarity">
    <text evidence="1">Belongs to the ComF/GntX family.</text>
</comment>
<gene>
    <name evidence="2" type="ORF">GCM10007183_05430</name>
    <name evidence="3" type="ORF">SAMEA4412661_00415</name>
</gene>
<dbReference type="InterPro" id="IPR029057">
    <property type="entry name" value="PRTase-like"/>
</dbReference>